<dbReference type="PANTHER" id="PTHR12631:SF10">
    <property type="entry name" value="BETA-XYLOSIDASE-LIKE PROTEIN-RELATED"/>
    <property type="match status" value="1"/>
</dbReference>
<keyword evidence="1" id="KW-0732">Signal</keyword>
<feature type="domain" description="F5/8 type C" evidence="2">
    <location>
        <begin position="243"/>
        <end position="394"/>
    </location>
</feature>
<feature type="domain" description="F5/8 type C" evidence="2">
    <location>
        <begin position="58"/>
        <end position="208"/>
    </location>
</feature>
<organism evidence="3 4">
    <name type="scientific">Paenibacillus whitsoniae</name>
    <dbReference type="NCBI Taxonomy" id="2496558"/>
    <lineage>
        <taxon>Bacteria</taxon>
        <taxon>Bacillati</taxon>
        <taxon>Bacillota</taxon>
        <taxon>Bacilli</taxon>
        <taxon>Bacillales</taxon>
        <taxon>Paenibacillaceae</taxon>
        <taxon>Paenibacillus</taxon>
    </lineage>
</organism>
<feature type="chain" id="PRO_5038765035" evidence="1">
    <location>
        <begin position="25"/>
        <end position="902"/>
    </location>
</feature>
<dbReference type="InterPro" id="IPR000421">
    <property type="entry name" value="FA58C"/>
</dbReference>
<evidence type="ECO:0000313" key="4">
    <source>
        <dbReference type="Proteomes" id="UP000276128"/>
    </source>
</evidence>
<dbReference type="InterPro" id="IPR051923">
    <property type="entry name" value="Glycosyl_Hydrolase_39"/>
</dbReference>
<feature type="signal peptide" evidence="1">
    <location>
        <begin position="1"/>
        <end position="24"/>
    </location>
</feature>
<dbReference type="RefSeq" id="WP_126139385.1">
    <property type="nucleotide sequence ID" value="NZ_RXHU01000006.1"/>
</dbReference>
<gene>
    <name evidence="3" type="ORF">EJQ19_01165</name>
</gene>
<dbReference type="SUPFAM" id="SSF49785">
    <property type="entry name" value="Galactose-binding domain-like"/>
    <property type="match status" value="2"/>
</dbReference>
<dbReference type="Pfam" id="PF00754">
    <property type="entry name" value="F5_F8_type_C"/>
    <property type="match status" value="2"/>
</dbReference>
<dbReference type="PANTHER" id="PTHR12631">
    <property type="entry name" value="ALPHA-L-IDURONIDASE"/>
    <property type="match status" value="1"/>
</dbReference>
<evidence type="ECO:0000313" key="3">
    <source>
        <dbReference type="EMBL" id="RTE11573.1"/>
    </source>
</evidence>
<dbReference type="EMBL" id="RXHU01000006">
    <property type="protein sequence ID" value="RTE11573.1"/>
    <property type="molecule type" value="Genomic_DNA"/>
</dbReference>
<protein>
    <submittedName>
        <fullName evidence="3">Discoidin domain-containing protein</fullName>
    </submittedName>
</protein>
<keyword evidence="4" id="KW-1185">Reference proteome</keyword>
<dbReference type="GO" id="GO:0004553">
    <property type="term" value="F:hydrolase activity, hydrolyzing O-glycosyl compounds"/>
    <property type="evidence" value="ECO:0007669"/>
    <property type="project" value="TreeGrafter"/>
</dbReference>
<dbReference type="SUPFAM" id="SSF51445">
    <property type="entry name" value="(Trans)glycosidases"/>
    <property type="match status" value="1"/>
</dbReference>
<evidence type="ECO:0000259" key="2">
    <source>
        <dbReference type="PROSITE" id="PS50022"/>
    </source>
</evidence>
<dbReference type="OrthoDB" id="912485at2"/>
<proteinExistence type="predicted"/>
<dbReference type="PROSITE" id="PS50022">
    <property type="entry name" value="FA58C_3"/>
    <property type="match status" value="2"/>
</dbReference>
<accession>A0A430JKR9</accession>
<reference evidence="3 4" key="1">
    <citation type="submission" date="2018-12" db="EMBL/GenBank/DDBJ databases">
        <title>Bacillus ochoae sp. nov., Paenibacillus whitsoniae sp. nov., Paenibacillus spiritus sp. nov. Isolated from the Mars Exploration Rover during spacecraft assembly.</title>
        <authorList>
            <person name="Seuylemezian A."/>
            <person name="Vaishampayan P."/>
        </authorList>
    </citation>
    <scope>NUCLEOTIDE SEQUENCE [LARGE SCALE GENOMIC DNA]</scope>
    <source>
        <strain evidence="3 4">MER 54</strain>
    </source>
</reference>
<comment type="caution">
    <text evidence="3">The sequence shown here is derived from an EMBL/GenBank/DDBJ whole genome shotgun (WGS) entry which is preliminary data.</text>
</comment>
<name>A0A430JKR9_9BACL</name>
<dbReference type="AlphaFoldDB" id="A0A430JKR9"/>
<dbReference type="Gene3D" id="3.20.20.80">
    <property type="entry name" value="Glycosidases"/>
    <property type="match status" value="1"/>
</dbReference>
<sequence>MRIFRKTGLYLCAVTMLFSSALMAPTGTDLVRASGNEKLLSGNSLGALFPVSTQTIATGATYSWLTEGTHATDSLIVSTDNNGAPDMSDGINGPDGNYSNNSTWANNTVAFGTMIYDLKSVYKVTTVKVWADTATNSGMKRFEVLASLDGLTYAQAGTVENTNAANSGFAAVELSIKPTVYARYIKVIMHKDTPQYNMRLGEVAVFGDSLEPQALLSNNFLRSGGPYNTNTPRLPTNAVYQWATDQPFVTQGDLITTDNDAKNDGAGGVADLIDGSSTETSADMTVNSAWSSQGKYGTVIFNLNEIYQIGNIDVWTRADSTKYMDGYEVQLSTDGVNYTSLGYTANPNARTSSAIVNTVSSGVPGRNAKYVKIIMHNANDSQQLTVGEIAIWGWKLYDTSLSQTATPEQVEVRADLKNYSTLYLDWSSYNHVVNNVNKYAVYIETSDFTNASGLTAAMTLNPGTVGQLGKYTPYFALKPETTYYIAVTPFRSGSTERTDVTTLRITTPSVLGRAKAGDIFAVNDAPYGGGNYVNHGADEEANLTKKLKLLREIGGINKSRWWDHSSSMKTKYGSYGVNFHLFYHGSSYVAGDNNQGVWTFSSFNEPDLAGTAPSSAATTVMNNHSSMKAVDNRNLLVEPALAGVDAASLAWLDDFYNSDGQNGALVKSYFDVMDVHPYVKYADAAVPGLDQGTPEKLISKIADLKTVMSSHGDTGKPIVFTELGWSTYSGGGFLKKVDRATQRNYLARAYLHAIASGVSTVHWYNFQDDGTTASNLEHNLGLIDWNAVPKPSYYGYYTLVRVMKDAEYLGPVTGIGNPYYGYRFWDENKNRYVTSLWDASWQTTSTGNATAVLATSDAGVTVVGIDGSHKYLPAVAGSISIPLTGAPLFIYSSQSVSVTSVS</sequence>
<dbReference type="InterPro" id="IPR008979">
    <property type="entry name" value="Galactose-bd-like_sf"/>
</dbReference>
<evidence type="ECO:0000256" key="1">
    <source>
        <dbReference type="SAM" id="SignalP"/>
    </source>
</evidence>
<dbReference type="Proteomes" id="UP000276128">
    <property type="component" value="Unassembled WGS sequence"/>
</dbReference>
<dbReference type="InterPro" id="IPR017853">
    <property type="entry name" value="GH"/>
</dbReference>
<dbReference type="Gene3D" id="2.60.120.260">
    <property type="entry name" value="Galactose-binding domain-like"/>
    <property type="match status" value="2"/>
</dbReference>